<proteinExistence type="predicted"/>
<keyword evidence="2" id="KW-1185">Reference proteome</keyword>
<reference evidence="1 2" key="1">
    <citation type="journal article" date="2019" name="Nat. Ecol. Evol.">
        <title>Megaphylogeny resolves global patterns of mushroom evolution.</title>
        <authorList>
            <person name="Varga T."/>
            <person name="Krizsan K."/>
            <person name="Foldi C."/>
            <person name="Dima B."/>
            <person name="Sanchez-Garcia M."/>
            <person name="Sanchez-Ramirez S."/>
            <person name="Szollosi G.J."/>
            <person name="Szarkandi J.G."/>
            <person name="Papp V."/>
            <person name="Albert L."/>
            <person name="Andreopoulos W."/>
            <person name="Angelini C."/>
            <person name="Antonin V."/>
            <person name="Barry K.W."/>
            <person name="Bougher N.L."/>
            <person name="Buchanan P."/>
            <person name="Buyck B."/>
            <person name="Bense V."/>
            <person name="Catcheside P."/>
            <person name="Chovatia M."/>
            <person name="Cooper J."/>
            <person name="Damon W."/>
            <person name="Desjardin D."/>
            <person name="Finy P."/>
            <person name="Geml J."/>
            <person name="Haridas S."/>
            <person name="Hughes K."/>
            <person name="Justo A."/>
            <person name="Karasinski D."/>
            <person name="Kautmanova I."/>
            <person name="Kiss B."/>
            <person name="Kocsube S."/>
            <person name="Kotiranta H."/>
            <person name="LaButti K.M."/>
            <person name="Lechner B.E."/>
            <person name="Liimatainen K."/>
            <person name="Lipzen A."/>
            <person name="Lukacs Z."/>
            <person name="Mihaltcheva S."/>
            <person name="Morgado L.N."/>
            <person name="Niskanen T."/>
            <person name="Noordeloos M.E."/>
            <person name="Ohm R.A."/>
            <person name="Ortiz-Santana B."/>
            <person name="Ovrebo C."/>
            <person name="Racz N."/>
            <person name="Riley R."/>
            <person name="Savchenko A."/>
            <person name="Shiryaev A."/>
            <person name="Soop K."/>
            <person name="Spirin V."/>
            <person name="Szebenyi C."/>
            <person name="Tomsovsky M."/>
            <person name="Tulloss R.E."/>
            <person name="Uehling J."/>
            <person name="Grigoriev I.V."/>
            <person name="Vagvolgyi C."/>
            <person name="Papp T."/>
            <person name="Martin F.M."/>
            <person name="Miettinen O."/>
            <person name="Hibbett D.S."/>
            <person name="Nagy L.G."/>
        </authorList>
    </citation>
    <scope>NUCLEOTIDE SEQUENCE [LARGE SCALE GENOMIC DNA]</scope>
    <source>
        <strain evidence="1 2">CBS 962.96</strain>
    </source>
</reference>
<evidence type="ECO:0000313" key="2">
    <source>
        <dbReference type="Proteomes" id="UP000297245"/>
    </source>
</evidence>
<evidence type="ECO:0000313" key="1">
    <source>
        <dbReference type="EMBL" id="THU79538.1"/>
    </source>
</evidence>
<sequence>MDITRSNDMPSSILDVNVEDYYTDGGFCKPKMLPCTVTSRFTAKELEIMLSGHKPDVNQ</sequence>
<name>A0A4S8KVL7_DENBC</name>
<protein>
    <submittedName>
        <fullName evidence="1">Uncharacterized protein</fullName>
    </submittedName>
</protein>
<accession>A0A4S8KVL7</accession>
<dbReference type="EMBL" id="ML180014">
    <property type="protein sequence ID" value="THU79538.1"/>
    <property type="molecule type" value="Genomic_DNA"/>
</dbReference>
<dbReference type="Proteomes" id="UP000297245">
    <property type="component" value="Unassembled WGS sequence"/>
</dbReference>
<organism evidence="1 2">
    <name type="scientific">Dendrothele bispora (strain CBS 962.96)</name>
    <dbReference type="NCBI Taxonomy" id="1314807"/>
    <lineage>
        <taxon>Eukaryota</taxon>
        <taxon>Fungi</taxon>
        <taxon>Dikarya</taxon>
        <taxon>Basidiomycota</taxon>
        <taxon>Agaricomycotina</taxon>
        <taxon>Agaricomycetes</taxon>
        <taxon>Agaricomycetidae</taxon>
        <taxon>Agaricales</taxon>
        <taxon>Agaricales incertae sedis</taxon>
        <taxon>Dendrothele</taxon>
    </lineage>
</organism>
<dbReference type="AlphaFoldDB" id="A0A4S8KVL7"/>
<gene>
    <name evidence="1" type="ORF">K435DRAFT_875369</name>
</gene>